<keyword evidence="1" id="KW-0812">Transmembrane</keyword>
<keyword evidence="1" id="KW-1133">Transmembrane helix</keyword>
<dbReference type="OrthoDB" id="2140011at2759"/>
<name>A0A1Y2CA24_9FUNG</name>
<dbReference type="EMBL" id="MCOG01000115">
    <property type="protein sequence ID" value="ORY43888.1"/>
    <property type="molecule type" value="Genomic_DNA"/>
</dbReference>
<feature type="transmembrane region" description="Helical" evidence="1">
    <location>
        <begin position="283"/>
        <end position="304"/>
    </location>
</feature>
<feature type="chain" id="PRO_5012372682" evidence="2">
    <location>
        <begin position="27"/>
        <end position="305"/>
    </location>
</feature>
<proteinExistence type="predicted"/>
<evidence type="ECO:0000313" key="3">
    <source>
        <dbReference type="EMBL" id="ORY43888.1"/>
    </source>
</evidence>
<dbReference type="AlphaFoldDB" id="A0A1Y2CA24"/>
<feature type="signal peptide" evidence="2">
    <location>
        <begin position="1"/>
        <end position="26"/>
    </location>
</feature>
<evidence type="ECO:0000256" key="1">
    <source>
        <dbReference type="SAM" id="Phobius"/>
    </source>
</evidence>
<accession>A0A1Y2CA24</accession>
<reference evidence="3 4" key="1">
    <citation type="submission" date="2016-08" db="EMBL/GenBank/DDBJ databases">
        <title>A Parts List for Fungal Cellulosomes Revealed by Comparative Genomics.</title>
        <authorList>
            <consortium name="DOE Joint Genome Institute"/>
            <person name="Haitjema C.H."/>
            <person name="Gilmore S.P."/>
            <person name="Henske J.K."/>
            <person name="Solomon K.V."/>
            <person name="De Groot R."/>
            <person name="Kuo A."/>
            <person name="Mondo S.J."/>
            <person name="Salamov A.A."/>
            <person name="Labutti K."/>
            <person name="Zhao Z."/>
            <person name="Chiniquy J."/>
            <person name="Barry K."/>
            <person name="Brewer H.M."/>
            <person name="Purvine S.O."/>
            <person name="Wright A.T."/>
            <person name="Boxma B."/>
            <person name="Van Alen T."/>
            <person name="Hackstein J.H."/>
            <person name="Baker S.E."/>
            <person name="Grigoriev I.V."/>
            <person name="O'Malley M.A."/>
        </authorList>
    </citation>
    <scope>NUCLEOTIDE SEQUENCE [LARGE SCALE GENOMIC DNA]</scope>
    <source>
        <strain evidence="3 4">G1</strain>
    </source>
</reference>
<gene>
    <name evidence="3" type="ORF">LY90DRAFT_671677</name>
</gene>
<comment type="caution">
    <text evidence="3">The sequence shown here is derived from an EMBL/GenBank/DDBJ whole genome shotgun (WGS) entry which is preliminary data.</text>
</comment>
<evidence type="ECO:0000313" key="4">
    <source>
        <dbReference type="Proteomes" id="UP000193920"/>
    </source>
</evidence>
<keyword evidence="4" id="KW-1185">Reference proteome</keyword>
<sequence>MKIKMLGNFKLLFLFNVFLLISSIKAIKELEEYTEVKEILDRFDSLTSAPATIFSVFKDSSETDIDSRYKFITDLQKNMDKIHNFGDFPYNPKGEVDQNEYKTLERKVNENRQNIINHFNAIEDSLKYLVDILSRYQYMNEDDKVAQSETVIKHILGITVLPEESLPTRLPILSGNDCMNWIDSELQLLVYQYENNDPSNKVDFEDYSRINLSQCLNYLGLGYSMLVSAKQANGDSDAGDFYEKYSIGVKELIADHEASIRKKSNQSARKAAMLEEMYETDEAFVISKVISYIYIFVHLLILLLY</sequence>
<keyword evidence="2" id="KW-0732">Signal</keyword>
<protein>
    <submittedName>
        <fullName evidence="3">Uncharacterized protein</fullName>
    </submittedName>
</protein>
<evidence type="ECO:0000256" key="2">
    <source>
        <dbReference type="SAM" id="SignalP"/>
    </source>
</evidence>
<keyword evidence="1" id="KW-0472">Membrane</keyword>
<organism evidence="3 4">
    <name type="scientific">Neocallimastix californiae</name>
    <dbReference type="NCBI Taxonomy" id="1754190"/>
    <lineage>
        <taxon>Eukaryota</taxon>
        <taxon>Fungi</taxon>
        <taxon>Fungi incertae sedis</taxon>
        <taxon>Chytridiomycota</taxon>
        <taxon>Chytridiomycota incertae sedis</taxon>
        <taxon>Neocallimastigomycetes</taxon>
        <taxon>Neocallimastigales</taxon>
        <taxon>Neocallimastigaceae</taxon>
        <taxon>Neocallimastix</taxon>
    </lineage>
</organism>
<dbReference type="Proteomes" id="UP000193920">
    <property type="component" value="Unassembled WGS sequence"/>
</dbReference>